<dbReference type="AlphaFoldDB" id="A0AAN7VN82"/>
<evidence type="ECO:0000313" key="2">
    <source>
        <dbReference type="EMBL" id="KAK5694643.1"/>
    </source>
</evidence>
<dbReference type="PANTHER" id="PTHR37017">
    <property type="entry name" value="AB HYDROLASE-1 DOMAIN-CONTAINING PROTEIN-RELATED"/>
    <property type="match status" value="1"/>
</dbReference>
<accession>A0AAN7VN82</accession>
<gene>
    <name evidence="2" type="ORF">LTR97_009233</name>
</gene>
<proteinExistence type="predicted"/>
<dbReference type="InterPro" id="IPR029058">
    <property type="entry name" value="AB_hydrolase_fold"/>
</dbReference>
<reference evidence="2" key="1">
    <citation type="submission" date="2023-08" db="EMBL/GenBank/DDBJ databases">
        <title>Black Yeasts Isolated from many extreme environments.</title>
        <authorList>
            <person name="Coleine C."/>
            <person name="Stajich J.E."/>
            <person name="Selbmann L."/>
        </authorList>
    </citation>
    <scope>NUCLEOTIDE SEQUENCE</scope>
    <source>
        <strain evidence="2">CCFEE 5810</strain>
    </source>
</reference>
<dbReference type="Proteomes" id="UP001310594">
    <property type="component" value="Unassembled WGS sequence"/>
</dbReference>
<dbReference type="EMBL" id="JAVRQU010000015">
    <property type="protein sequence ID" value="KAK5694643.1"/>
    <property type="molecule type" value="Genomic_DNA"/>
</dbReference>
<dbReference type="PANTHER" id="PTHR37017:SF11">
    <property type="entry name" value="ESTERASE_LIPASE_THIOESTERASE DOMAIN-CONTAINING PROTEIN"/>
    <property type="match status" value="1"/>
</dbReference>
<organism evidence="2 3">
    <name type="scientific">Elasticomyces elasticus</name>
    <dbReference type="NCBI Taxonomy" id="574655"/>
    <lineage>
        <taxon>Eukaryota</taxon>
        <taxon>Fungi</taxon>
        <taxon>Dikarya</taxon>
        <taxon>Ascomycota</taxon>
        <taxon>Pezizomycotina</taxon>
        <taxon>Dothideomycetes</taxon>
        <taxon>Dothideomycetidae</taxon>
        <taxon>Mycosphaerellales</taxon>
        <taxon>Teratosphaeriaceae</taxon>
        <taxon>Elasticomyces</taxon>
    </lineage>
</organism>
<sequence>MAPPKPTILIIHGGWHTPAHFDALSKELKQQGYEVVAPHLPSCNNEADPGDAISKDADVVAASIDSITKSGKDLVMVMHSYGGTAGSDGLGVYLQNAPTGSKGKVLQLVFLSALLLNKGETPASQQIVEPGEDAGPAPQISPEGLILVAPAGDKAVAEITRSRLYNETPVEIAEEAMEGLTGFALSAYISETKYQGWSEVGVPATYVLCGKDQAWPPAQQKRCIERLEKAGVKVAVVEKAGWDHSAYLSHAREVAEIVVKAAQ</sequence>
<dbReference type="InterPro" id="IPR000073">
    <property type="entry name" value="AB_hydrolase_1"/>
</dbReference>
<dbReference type="Gene3D" id="3.40.50.1820">
    <property type="entry name" value="alpha/beta hydrolase"/>
    <property type="match status" value="1"/>
</dbReference>
<dbReference type="SUPFAM" id="SSF53474">
    <property type="entry name" value="alpha/beta-Hydrolases"/>
    <property type="match status" value="1"/>
</dbReference>
<evidence type="ECO:0000313" key="3">
    <source>
        <dbReference type="Proteomes" id="UP001310594"/>
    </source>
</evidence>
<name>A0AAN7VN82_9PEZI</name>
<dbReference type="InterPro" id="IPR052897">
    <property type="entry name" value="Sec-Metab_Biosynth_Hydrolase"/>
</dbReference>
<evidence type="ECO:0000259" key="1">
    <source>
        <dbReference type="Pfam" id="PF12697"/>
    </source>
</evidence>
<feature type="domain" description="AB hydrolase-1" evidence="1">
    <location>
        <begin position="8"/>
        <end position="256"/>
    </location>
</feature>
<comment type="caution">
    <text evidence="2">The sequence shown here is derived from an EMBL/GenBank/DDBJ whole genome shotgun (WGS) entry which is preliminary data.</text>
</comment>
<dbReference type="Pfam" id="PF12697">
    <property type="entry name" value="Abhydrolase_6"/>
    <property type="match status" value="1"/>
</dbReference>
<protein>
    <recommendedName>
        <fullName evidence="1">AB hydrolase-1 domain-containing protein</fullName>
    </recommendedName>
</protein>